<dbReference type="Proteomes" id="UP000037069">
    <property type="component" value="Unassembled WGS sequence"/>
</dbReference>
<comment type="caution">
    <text evidence="2">The sequence shown here is derived from an EMBL/GenBank/DDBJ whole genome shotgun (WGS) entry which is preliminary data.</text>
</comment>
<keyword evidence="1" id="KW-0732">Signal</keyword>
<evidence type="ECO:0000313" key="3">
    <source>
        <dbReference type="Proteomes" id="UP000037069"/>
    </source>
</evidence>
<evidence type="ECO:0000256" key="1">
    <source>
        <dbReference type="SAM" id="SignalP"/>
    </source>
</evidence>
<gene>
    <name evidence="2" type="ORF">FF38_12069</name>
</gene>
<feature type="signal peptide" evidence="1">
    <location>
        <begin position="1"/>
        <end position="30"/>
    </location>
</feature>
<evidence type="ECO:0000313" key="2">
    <source>
        <dbReference type="EMBL" id="KNC21997.1"/>
    </source>
</evidence>
<proteinExistence type="predicted"/>
<sequence>MDLLVKMALQHFHLVFVNLLASFSLRSTSSYRSITSSSNILLGTNCKRPRAIFNCSLISAMFESAPCTKRRNDVSKLLVRTLACSCLLSSCSKLAPVMSSSVSCRLGFKTNANCTCLALMKSDLLGCSGSLGEGLRIRGKPLAADDVVPSNK</sequence>
<name>A0A0L0BPL5_LUCCU</name>
<keyword evidence="3" id="KW-1185">Reference proteome</keyword>
<accession>A0A0L0BPL5</accession>
<reference evidence="2 3" key="1">
    <citation type="journal article" date="2015" name="Nat. Commun.">
        <title>Lucilia cuprina genome unlocks parasitic fly biology to underpin future interventions.</title>
        <authorList>
            <person name="Anstead C.A."/>
            <person name="Korhonen P.K."/>
            <person name="Young N.D."/>
            <person name="Hall R.S."/>
            <person name="Jex A.R."/>
            <person name="Murali S.C."/>
            <person name="Hughes D.S."/>
            <person name="Lee S.F."/>
            <person name="Perry T."/>
            <person name="Stroehlein A.J."/>
            <person name="Ansell B.R."/>
            <person name="Breugelmans B."/>
            <person name="Hofmann A."/>
            <person name="Qu J."/>
            <person name="Dugan S."/>
            <person name="Lee S.L."/>
            <person name="Chao H."/>
            <person name="Dinh H."/>
            <person name="Han Y."/>
            <person name="Doddapaneni H.V."/>
            <person name="Worley K.C."/>
            <person name="Muzny D.M."/>
            <person name="Ioannidis P."/>
            <person name="Waterhouse R.M."/>
            <person name="Zdobnov E.M."/>
            <person name="James P.J."/>
            <person name="Bagnall N.H."/>
            <person name="Kotze A.C."/>
            <person name="Gibbs R.A."/>
            <person name="Richards S."/>
            <person name="Batterham P."/>
            <person name="Gasser R.B."/>
        </authorList>
    </citation>
    <scope>NUCLEOTIDE SEQUENCE [LARGE SCALE GENOMIC DNA]</scope>
    <source>
        <strain evidence="2 3">LS</strain>
        <tissue evidence="2">Full body</tissue>
    </source>
</reference>
<feature type="chain" id="PRO_5005534997" evidence="1">
    <location>
        <begin position="31"/>
        <end position="152"/>
    </location>
</feature>
<dbReference type="EMBL" id="JRES01001567">
    <property type="protein sequence ID" value="KNC21997.1"/>
    <property type="molecule type" value="Genomic_DNA"/>
</dbReference>
<organism evidence="2 3">
    <name type="scientific">Lucilia cuprina</name>
    <name type="common">Green bottle fly</name>
    <name type="synonym">Australian sheep blowfly</name>
    <dbReference type="NCBI Taxonomy" id="7375"/>
    <lineage>
        <taxon>Eukaryota</taxon>
        <taxon>Metazoa</taxon>
        <taxon>Ecdysozoa</taxon>
        <taxon>Arthropoda</taxon>
        <taxon>Hexapoda</taxon>
        <taxon>Insecta</taxon>
        <taxon>Pterygota</taxon>
        <taxon>Neoptera</taxon>
        <taxon>Endopterygota</taxon>
        <taxon>Diptera</taxon>
        <taxon>Brachycera</taxon>
        <taxon>Muscomorpha</taxon>
        <taxon>Oestroidea</taxon>
        <taxon>Calliphoridae</taxon>
        <taxon>Luciliinae</taxon>
        <taxon>Lucilia</taxon>
    </lineage>
</organism>
<protein>
    <submittedName>
        <fullName evidence="2">Uncharacterized protein</fullName>
    </submittedName>
</protein>
<dbReference type="AlphaFoldDB" id="A0A0L0BPL5"/>